<keyword evidence="4" id="KW-0411">Iron-sulfur</keyword>
<dbReference type="Gene3D" id="3.20.20.70">
    <property type="entry name" value="Aldolase class I"/>
    <property type="match status" value="1"/>
</dbReference>
<sequence length="294" mass="33603">MRDAEYVLDQGGKVVVSLGGSKCEINCAHCYIFAPGFQYFPSRGPEEIVDRLAEFGDELTTVYLSGDIEPFLEPAKAIEFLSLAADRLDVDLLFTTRLLIDTEWYAPLRDVADRQFAKRRLVVGCVSIPAWQGFRRFERSRRVATPQERVDQLGRFATELRIPTMLAARPTFPAELVPLSEYRRLLEAAAQHSTVILGEALFLDTDGVIERRLRTSIDNEFTIGRMSFFDQNRDWKIVHAESQIAGLRRICEELDKPFYLRSMPGVELIRDHWDRDSGELAVERVYPLPVPDFG</sequence>
<name>A0A931A8G9_9ACTN</name>
<keyword evidence="1" id="KW-0949">S-adenosyl-L-methionine</keyword>
<keyword evidence="2" id="KW-0479">Metal-binding</keyword>
<dbReference type="GO" id="GO:0003824">
    <property type="term" value="F:catalytic activity"/>
    <property type="evidence" value="ECO:0007669"/>
    <property type="project" value="InterPro"/>
</dbReference>
<organism evidence="5 6">
    <name type="scientific">Nonomuraea cypriaca</name>
    <dbReference type="NCBI Taxonomy" id="1187855"/>
    <lineage>
        <taxon>Bacteria</taxon>
        <taxon>Bacillati</taxon>
        <taxon>Actinomycetota</taxon>
        <taxon>Actinomycetes</taxon>
        <taxon>Streptosporangiales</taxon>
        <taxon>Streptosporangiaceae</taxon>
        <taxon>Nonomuraea</taxon>
    </lineage>
</organism>
<dbReference type="SUPFAM" id="SSF102114">
    <property type="entry name" value="Radical SAM enzymes"/>
    <property type="match status" value="1"/>
</dbReference>
<dbReference type="GO" id="GO:0046872">
    <property type="term" value="F:metal ion binding"/>
    <property type="evidence" value="ECO:0007669"/>
    <property type="project" value="UniProtKB-KW"/>
</dbReference>
<evidence type="ECO:0000313" key="5">
    <source>
        <dbReference type="EMBL" id="MBF8185320.1"/>
    </source>
</evidence>
<dbReference type="EMBL" id="JADOGI010000012">
    <property type="protein sequence ID" value="MBF8185320.1"/>
    <property type="molecule type" value="Genomic_DNA"/>
</dbReference>
<evidence type="ECO:0000256" key="4">
    <source>
        <dbReference type="ARBA" id="ARBA00023014"/>
    </source>
</evidence>
<dbReference type="AlphaFoldDB" id="A0A931A8G9"/>
<keyword evidence="6" id="KW-1185">Reference proteome</keyword>
<dbReference type="SFLD" id="SFLDS00029">
    <property type="entry name" value="Radical_SAM"/>
    <property type="match status" value="1"/>
</dbReference>
<evidence type="ECO:0000256" key="2">
    <source>
        <dbReference type="ARBA" id="ARBA00022723"/>
    </source>
</evidence>
<keyword evidence="3" id="KW-0408">Iron</keyword>
<evidence type="ECO:0000256" key="1">
    <source>
        <dbReference type="ARBA" id="ARBA00022691"/>
    </source>
</evidence>
<gene>
    <name evidence="5" type="ORF">ITP53_06130</name>
</gene>
<dbReference type="InterPro" id="IPR013785">
    <property type="entry name" value="Aldolase_TIM"/>
</dbReference>
<evidence type="ECO:0008006" key="7">
    <source>
        <dbReference type="Google" id="ProtNLM"/>
    </source>
</evidence>
<evidence type="ECO:0000256" key="3">
    <source>
        <dbReference type="ARBA" id="ARBA00023004"/>
    </source>
</evidence>
<comment type="caution">
    <text evidence="5">The sequence shown here is derived from an EMBL/GenBank/DDBJ whole genome shotgun (WGS) entry which is preliminary data.</text>
</comment>
<proteinExistence type="predicted"/>
<reference evidence="5" key="1">
    <citation type="submission" date="2020-11" db="EMBL/GenBank/DDBJ databases">
        <title>Whole-genome analyses of Nonomuraea sp. K274.</title>
        <authorList>
            <person name="Veyisoglu A."/>
        </authorList>
    </citation>
    <scope>NUCLEOTIDE SEQUENCE</scope>
    <source>
        <strain evidence="5">K274</strain>
    </source>
</reference>
<evidence type="ECO:0000313" key="6">
    <source>
        <dbReference type="Proteomes" id="UP000605361"/>
    </source>
</evidence>
<dbReference type="Proteomes" id="UP000605361">
    <property type="component" value="Unassembled WGS sequence"/>
</dbReference>
<dbReference type="GO" id="GO:0051536">
    <property type="term" value="F:iron-sulfur cluster binding"/>
    <property type="evidence" value="ECO:0007669"/>
    <property type="project" value="UniProtKB-KW"/>
</dbReference>
<dbReference type="InterPro" id="IPR058240">
    <property type="entry name" value="rSAM_sf"/>
</dbReference>
<accession>A0A931A8G9</accession>
<dbReference type="RefSeq" id="WP_195894306.1">
    <property type="nucleotide sequence ID" value="NZ_JADOGI010000012.1"/>
</dbReference>
<dbReference type="InterPro" id="IPR007197">
    <property type="entry name" value="rSAM"/>
</dbReference>
<protein>
    <recommendedName>
        <fullName evidence="7">Radical SAM protein</fullName>
    </recommendedName>
</protein>